<keyword evidence="2" id="KW-0418">Kinase</keyword>
<evidence type="ECO:0000313" key="3">
    <source>
        <dbReference type="Proteomes" id="UP000050346"/>
    </source>
</evidence>
<dbReference type="PIRSF" id="PIRSF000549">
    <property type="entry name" value="Ser_prot_kin"/>
    <property type="match status" value="1"/>
</dbReference>
<protein>
    <submittedName>
        <fullName evidence="2">PrkA family serine protein kinase</fullName>
    </submittedName>
</protein>
<feature type="domain" description="PrkA AAA" evidence="1">
    <location>
        <begin position="70"/>
        <end position="427"/>
    </location>
</feature>
<dbReference type="PATRIC" id="fig|235272.12.peg.895"/>
<dbReference type="InterPro" id="IPR013153">
    <property type="entry name" value="Prk_AAA"/>
</dbReference>
<dbReference type="AlphaFoldDB" id="A0A0P9PHC0"/>
<sequence length="691" mass="79059">MRIQGRAGTPARGSSVVTFKVFWGETAAALWLPPASTDDPPPAPRIERGDVMSIFSHFQQRFESTRQEELSLQEYLELCKQDRSAYASAAERLLLAIGEPELVDTSTNSRLSRIFSNKVIRRYPAFADFHGMEECIDQIVSYFRHAAQGLEEKKQILYLLGPVGGGKSSLAEKLKQLIERVPFYAIKGSPVFESPLGLFNATEDGAILEEDFGIPRRYLSTIMSPWATKRLAEFGADISQFKVVKLYPSILNQIAVAKTEPGDENNQDISALVGKVDIRKLEEFPQNDADAYSYSGALCRANQGLMEFVEMFKAPIKVLHPLLTATQEGNYNSTEGLGAIPFTGILLAHSNESEWHSFRNNKNNEAFIDRIYIVKVPYCLRVSDEIKIYDKLLFNSSLSKAHCAPDTLKMLAQFTTLSRLKEPDNSNIYSKMRVYDGENLKDTDPKAKSIQEYRDSAGVDEGMNGLSTRFAFKILSKVFNFDPHEIAANPVHLLYVLEQQIEQEQFPAETRERYLRFIKEYLAPRYIEFIGKEIQTAYLESYSEYGQNIFDRYVLYADFWIQDQEYRDPETGEILNRVALNEELEKIEKPAGISNPKDFRNEIVNFVLRARANNNGKNPTWLSYEKLRVVIEKKMFSTTEDLLPVISFNAKASKEDQQKHNDFVTRMVERGYTDKQVRLLSEWYLRVRKSQ</sequence>
<comment type="caution">
    <text evidence="2">The sequence shown here is derived from an EMBL/GenBank/DDBJ whole genome shotgun (WGS) entry which is preliminary data.</text>
</comment>
<dbReference type="InterPro" id="IPR016230">
    <property type="entry name" value="PrkA/YeaG"/>
</dbReference>
<dbReference type="NCBIfam" id="NF011999">
    <property type="entry name" value="PRK15455.1"/>
    <property type="match status" value="1"/>
</dbReference>
<accession>A0A0P9PHC0</accession>
<dbReference type="PANTHER" id="PTHR30267">
    <property type="entry name" value="PROTEIN KINASE PRKA"/>
    <property type="match status" value="1"/>
</dbReference>
<dbReference type="Pfam" id="PF06798">
    <property type="entry name" value="PrkA"/>
    <property type="match status" value="1"/>
</dbReference>
<dbReference type="InterPro" id="IPR010650">
    <property type="entry name" value="PrkA_C"/>
</dbReference>
<evidence type="ECO:0000313" key="2">
    <source>
        <dbReference type="EMBL" id="KPX19739.1"/>
    </source>
</evidence>
<dbReference type="Proteomes" id="UP000050346">
    <property type="component" value="Unassembled WGS sequence"/>
</dbReference>
<dbReference type="Gene3D" id="3.40.50.300">
    <property type="entry name" value="P-loop containing nucleotide triphosphate hydrolases"/>
    <property type="match status" value="1"/>
</dbReference>
<keyword evidence="2" id="KW-0808">Transferase</keyword>
<dbReference type="SUPFAM" id="SSF52540">
    <property type="entry name" value="P-loop containing nucleoside triphosphate hydrolases"/>
    <property type="match status" value="1"/>
</dbReference>
<evidence type="ECO:0000259" key="1">
    <source>
        <dbReference type="SMART" id="SM00763"/>
    </source>
</evidence>
<dbReference type="EMBL" id="LJQG01000143">
    <property type="protein sequence ID" value="KPX19739.1"/>
    <property type="molecule type" value="Genomic_DNA"/>
</dbReference>
<dbReference type="PANTHER" id="PTHR30267:SF2">
    <property type="entry name" value="PROTEIN PRKA"/>
    <property type="match status" value="1"/>
</dbReference>
<reference evidence="2 3" key="1">
    <citation type="submission" date="2015-09" db="EMBL/GenBank/DDBJ databases">
        <title>Genome announcement of multiple Pseudomonas syringae strains.</title>
        <authorList>
            <person name="Thakur S."/>
            <person name="Wang P.W."/>
            <person name="Gong Y."/>
            <person name="Weir B.S."/>
            <person name="Guttman D.S."/>
        </authorList>
    </citation>
    <scope>NUCLEOTIDE SEQUENCE [LARGE SCALE GENOMIC DNA]</scope>
    <source>
        <strain evidence="2 3">ICMP9150</strain>
    </source>
</reference>
<proteinExistence type="predicted"/>
<dbReference type="SMART" id="SM00763">
    <property type="entry name" value="AAA_PrkA"/>
    <property type="match status" value="1"/>
</dbReference>
<dbReference type="InterPro" id="IPR057741">
    <property type="entry name" value="YeaG"/>
</dbReference>
<organism evidence="2 3">
    <name type="scientific">Pseudomonas amygdali pv. dendropanacis</name>
    <dbReference type="NCBI Taxonomy" id="235272"/>
    <lineage>
        <taxon>Bacteria</taxon>
        <taxon>Pseudomonadati</taxon>
        <taxon>Pseudomonadota</taxon>
        <taxon>Gammaproteobacteria</taxon>
        <taxon>Pseudomonadales</taxon>
        <taxon>Pseudomonadaceae</taxon>
        <taxon>Pseudomonas</taxon>
        <taxon>Pseudomonas amygdali</taxon>
    </lineage>
</organism>
<gene>
    <name evidence="2" type="ORF">ALO71_04359</name>
</gene>
<dbReference type="Pfam" id="PF08298">
    <property type="entry name" value="AAA_PrkA"/>
    <property type="match status" value="1"/>
</dbReference>
<dbReference type="GO" id="GO:0004672">
    <property type="term" value="F:protein kinase activity"/>
    <property type="evidence" value="ECO:0007669"/>
    <property type="project" value="InterPro"/>
</dbReference>
<dbReference type="InterPro" id="IPR027417">
    <property type="entry name" value="P-loop_NTPase"/>
</dbReference>
<name>A0A0P9PHC0_PSEA0</name>